<proteinExistence type="predicted"/>
<dbReference type="PANTHER" id="PTHR47202:SF2">
    <property type="entry name" value="G-PROTEIN COUPLED RECEPTORS FAMILY 1 PROFILE DOMAIN-CONTAINING PROTEIN"/>
    <property type="match status" value="1"/>
</dbReference>
<evidence type="ECO:0000313" key="2">
    <source>
        <dbReference type="EMBL" id="KOX74410.1"/>
    </source>
</evidence>
<gene>
    <name evidence="2" type="ORF">WN51_00313</name>
</gene>
<sequence>MVNKFDIKLVRCWKYHLANFNNALERGLNHGTNLPEHVRNTGPQDHPRRQRASALRAPPWACDFPKPKEEEPRERPCFPSAYKLELVVAGEFDSQTFSFSNGVLVNPLLACRVFLAPVLSFPSENNFEDDAESHATRIKQRSSCFRAWQYDRVSSREFTYVQLYYPSIDTFVTYSNQRSKLTAFPTSTQLNLVSLIPRQLLLEALEYFRELLYMECSIMERYIMECRTMKRHTMECKTIEHHIIEHRTMERGTMEHYIMECRTMKRHTMECKTMQHHIIEHKTMECRTMEQNTMEHHIIEYRTMERRTMEQNTMEHHIIEHRTMERGTMEHYIMECRTMKRHTMECKTMEHHIIGHRTMERGIMEHNTMEHHTMERHTMERRTMEQNTMEYHIMVHRMSTIEL</sequence>
<feature type="region of interest" description="Disordered" evidence="1">
    <location>
        <begin position="32"/>
        <end position="56"/>
    </location>
</feature>
<dbReference type="AlphaFoldDB" id="A0A0M8ZZQ4"/>
<dbReference type="Proteomes" id="UP000053105">
    <property type="component" value="Unassembled WGS sequence"/>
</dbReference>
<reference evidence="2 3" key="1">
    <citation type="submission" date="2015-07" db="EMBL/GenBank/DDBJ databases">
        <title>The genome of Melipona quadrifasciata.</title>
        <authorList>
            <person name="Pan H."/>
            <person name="Kapheim K."/>
        </authorList>
    </citation>
    <scope>NUCLEOTIDE SEQUENCE [LARGE SCALE GENOMIC DNA]</scope>
    <source>
        <strain evidence="2">0111107301</strain>
        <tissue evidence="2">Whole body</tissue>
    </source>
</reference>
<evidence type="ECO:0000256" key="1">
    <source>
        <dbReference type="SAM" id="MobiDB-lite"/>
    </source>
</evidence>
<keyword evidence="3" id="KW-1185">Reference proteome</keyword>
<accession>A0A0M8ZZQ4</accession>
<dbReference type="PANTHER" id="PTHR47202">
    <property type="entry name" value="HISTIDINE-RICH GLYCOPROTEIN"/>
    <property type="match status" value="1"/>
</dbReference>
<evidence type="ECO:0000313" key="3">
    <source>
        <dbReference type="Proteomes" id="UP000053105"/>
    </source>
</evidence>
<name>A0A0M8ZZQ4_9HYME</name>
<dbReference type="OrthoDB" id="7490445at2759"/>
<protein>
    <submittedName>
        <fullName evidence="2">Protein SON</fullName>
    </submittedName>
</protein>
<dbReference type="STRING" id="166423.A0A0M8ZZQ4"/>
<dbReference type="EMBL" id="KQ435791">
    <property type="protein sequence ID" value="KOX74410.1"/>
    <property type="molecule type" value="Genomic_DNA"/>
</dbReference>
<organism evidence="2 3">
    <name type="scientific">Melipona quadrifasciata</name>
    <dbReference type="NCBI Taxonomy" id="166423"/>
    <lineage>
        <taxon>Eukaryota</taxon>
        <taxon>Metazoa</taxon>
        <taxon>Ecdysozoa</taxon>
        <taxon>Arthropoda</taxon>
        <taxon>Hexapoda</taxon>
        <taxon>Insecta</taxon>
        <taxon>Pterygota</taxon>
        <taxon>Neoptera</taxon>
        <taxon>Endopterygota</taxon>
        <taxon>Hymenoptera</taxon>
        <taxon>Apocrita</taxon>
        <taxon>Aculeata</taxon>
        <taxon>Apoidea</taxon>
        <taxon>Anthophila</taxon>
        <taxon>Apidae</taxon>
        <taxon>Melipona</taxon>
    </lineage>
</organism>